<gene>
    <name evidence="1" type="ORF">FEZ48_06390</name>
</gene>
<name>A0A5R9C416_9LACT</name>
<organism evidence="1 2">
    <name type="scientific">Marinilactibacillus psychrotolerans</name>
    <dbReference type="NCBI Taxonomy" id="191770"/>
    <lineage>
        <taxon>Bacteria</taxon>
        <taxon>Bacillati</taxon>
        <taxon>Bacillota</taxon>
        <taxon>Bacilli</taxon>
        <taxon>Lactobacillales</taxon>
        <taxon>Carnobacteriaceae</taxon>
        <taxon>Marinilactibacillus</taxon>
    </lineage>
</organism>
<dbReference type="RefSeq" id="WP_138471728.1">
    <property type="nucleotide sequence ID" value="NZ_BKBH01000001.1"/>
</dbReference>
<sequence length="79" mass="8693">MVDTNKLKGAIVSNGKTQQIIAKEIGIDKSTFYRKMKNGGDFSVGEASKMAEVIPLTDTQAISIFFNDKVANVRQKEKV</sequence>
<dbReference type="InterPro" id="IPR010982">
    <property type="entry name" value="Lambda_DNA-bd_dom_sf"/>
</dbReference>
<proteinExistence type="predicted"/>
<reference evidence="1 2" key="1">
    <citation type="submission" date="2019-05" db="EMBL/GenBank/DDBJ databases">
        <title>The metagenome of a microbial culture collection derived from dairy environment covers the genomic content of the human microbiome.</title>
        <authorList>
            <person name="Roder T."/>
            <person name="Wuthrich D."/>
            <person name="Sattari Z."/>
            <person name="Von Ah U."/>
            <person name="Bar C."/>
            <person name="Ronchi F."/>
            <person name="Macpherson A.J."/>
            <person name="Ganal-Vonarburg S.C."/>
            <person name="Bruggmann R."/>
            <person name="Vergeres G."/>
        </authorList>
    </citation>
    <scope>NUCLEOTIDE SEQUENCE [LARGE SCALE GENOMIC DNA]</scope>
    <source>
        <strain evidence="1 2">FAM 24235</strain>
    </source>
</reference>
<dbReference type="GO" id="GO:0003677">
    <property type="term" value="F:DNA binding"/>
    <property type="evidence" value="ECO:0007669"/>
    <property type="project" value="InterPro"/>
</dbReference>
<dbReference type="Proteomes" id="UP000307201">
    <property type="component" value="Unassembled WGS sequence"/>
</dbReference>
<protein>
    <submittedName>
        <fullName evidence="1">XRE family transcriptional regulator</fullName>
    </submittedName>
</protein>
<evidence type="ECO:0000313" key="1">
    <source>
        <dbReference type="EMBL" id="TLQ07606.1"/>
    </source>
</evidence>
<dbReference type="EMBL" id="VBTE01000015">
    <property type="protein sequence ID" value="TLQ07606.1"/>
    <property type="molecule type" value="Genomic_DNA"/>
</dbReference>
<accession>A0A5R9C416</accession>
<dbReference type="SUPFAM" id="SSF47413">
    <property type="entry name" value="lambda repressor-like DNA-binding domains"/>
    <property type="match status" value="1"/>
</dbReference>
<evidence type="ECO:0000313" key="2">
    <source>
        <dbReference type="Proteomes" id="UP000307201"/>
    </source>
</evidence>
<dbReference type="OrthoDB" id="2224275at2"/>
<dbReference type="AlphaFoldDB" id="A0A5R9C416"/>
<comment type="caution">
    <text evidence="1">The sequence shown here is derived from an EMBL/GenBank/DDBJ whole genome shotgun (WGS) entry which is preliminary data.</text>
</comment>